<dbReference type="EMBL" id="JAMTCG010000004">
    <property type="protein sequence ID" value="MCP2161300.1"/>
    <property type="molecule type" value="Genomic_DNA"/>
</dbReference>
<sequence length="93" mass="10355">MFAAVGRTDHRHLRPQAPSVVTLMRSDRVCPPRLQREAAELLGARLVETEADHDLPVADPARYAHLTARALDLLDELMDGPRDRHDGRGPTRG</sequence>
<comment type="caution">
    <text evidence="1">The sequence shown here is derived from an EMBL/GenBank/DDBJ whole genome shotgun (WGS) entry which is preliminary data.</text>
</comment>
<name>A0ABT1H237_9NOCA</name>
<gene>
    <name evidence="1" type="ORF">LX12_002495</name>
</gene>
<evidence type="ECO:0000313" key="2">
    <source>
        <dbReference type="Proteomes" id="UP001205740"/>
    </source>
</evidence>
<keyword evidence="2" id="KW-1185">Reference proteome</keyword>
<proteinExistence type="predicted"/>
<reference evidence="1 2" key="1">
    <citation type="submission" date="2022-06" db="EMBL/GenBank/DDBJ databases">
        <title>Genomic Encyclopedia of Archaeal and Bacterial Type Strains, Phase II (KMG-II): from individual species to whole genera.</title>
        <authorList>
            <person name="Goeker M."/>
        </authorList>
    </citation>
    <scope>NUCLEOTIDE SEQUENCE [LARGE SCALE GENOMIC DNA]</scope>
    <source>
        <strain evidence="1 2">DSM 45037</strain>
    </source>
</reference>
<dbReference type="Proteomes" id="UP001205740">
    <property type="component" value="Unassembled WGS sequence"/>
</dbReference>
<dbReference type="SUPFAM" id="SSF53474">
    <property type="entry name" value="alpha/beta-Hydrolases"/>
    <property type="match status" value="1"/>
</dbReference>
<evidence type="ECO:0000313" key="1">
    <source>
        <dbReference type="EMBL" id="MCP2161300.1"/>
    </source>
</evidence>
<protein>
    <recommendedName>
        <fullName evidence="3">Alpha/beta hydrolase family protein</fullName>
    </recommendedName>
</protein>
<evidence type="ECO:0008006" key="3">
    <source>
        <dbReference type="Google" id="ProtNLM"/>
    </source>
</evidence>
<dbReference type="InterPro" id="IPR029058">
    <property type="entry name" value="AB_hydrolase_fold"/>
</dbReference>
<dbReference type="Gene3D" id="3.40.50.1820">
    <property type="entry name" value="alpha/beta hydrolase"/>
    <property type="match status" value="1"/>
</dbReference>
<organism evidence="1 2">
    <name type="scientific">Williamsia serinedens</name>
    <dbReference type="NCBI Taxonomy" id="391736"/>
    <lineage>
        <taxon>Bacteria</taxon>
        <taxon>Bacillati</taxon>
        <taxon>Actinomycetota</taxon>
        <taxon>Actinomycetes</taxon>
        <taxon>Mycobacteriales</taxon>
        <taxon>Nocardiaceae</taxon>
        <taxon>Williamsia</taxon>
    </lineage>
</organism>
<accession>A0ABT1H237</accession>